<organism evidence="6">
    <name type="scientific">Prevotella sp. GTC17253</name>
    <dbReference type="NCBI Taxonomy" id="3236793"/>
    <lineage>
        <taxon>Bacteria</taxon>
        <taxon>Pseudomonadati</taxon>
        <taxon>Bacteroidota</taxon>
        <taxon>Bacteroidia</taxon>
        <taxon>Bacteroidales</taxon>
        <taxon>Prevotellaceae</taxon>
        <taxon>Prevotella</taxon>
    </lineage>
</organism>
<dbReference type="Gene3D" id="1.20.120.520">
    <property type="entry name" value="nmb1532 protein domain like"/>
    <property type="match status" value="1"/>
</dbReference>
<dbReference type="Pfam" id="PF01814">
    <property type="entry name" value="Hemerythrin"/>
    <property type="match status" value="1"/>
</dbReference>
<evidence type="ECO:0000256" key="1">
    <source>
        <dbReference type="ARBA" id="ARBA00004496"/>
    </source>
</evidence>
<accession>A0AB33IWP7</accession>
<dbReference type="AlphaFoldDB" id="A0AB33IWP7"/>
<dbReference type="InterPro" id="IPR019903">
    <property type="entry name" value="RIC_family"/>
</dbReference>
<name>A0AB33IWP7_9BACT</name>
<keyword evidence="4" id="KW-0408">Iron</keyword>
<evidence type="ECO:0000259" key="5">
    <source>
        <dbReference type="Pfam" id="PF01814"/>
    </source>
</evidence>
<sequence>MKTILDFEQWPLDLLIDYALKIHHRSIRESGPEILDLLQRVAQVHKDDVPDLQKVADHFRNSLADLDMHLQKEENILFPFCLEMYEAYREGEQAPSFHCGSVQGPISVMMAEHADETERHQRIAQLTNDYTTPEDADEDYREAMRLLKDFRLRLEEHTRVENEVIFPMAMQVEMACR</sequence>
<dbReference type="GO" id="GO:0005737">
    <property type="term" value="C:cytoplasm"/>
    <property type="evidence" value="ECO:0007669"/>
    <property type="project" value="UniProtKB-SubCell"/>
</dbReference>
<dbReference type="PANTHER" id="PTHR36438:SF1">
    <property type="entry name" value="IRON-SULFUR CLUSTER REPAIR PROTEIN YTFE"/>
    <property type="match status" value="1"/>
</dbReference>
<evidence type="ECO:0000256" key="3">
    <source>
        <dbReference type="ARBA" id="ARBA00022723"/>
    </source>
</evidence>
<dbReference type="InterPro" id="IPR012312">
    <property type="entry name" value="Hemerythrin-like"/>
</dbReference>
<keyword evidence="3" id="KW-0479">Metal-binding</keyword>
<dbReference type="PANTHER" id="PTHR36438">
    <property type="entry name" value="IRON-SULFUR CLUSTER REPAIR PROTEIN YTFE"/>
    <property type="match status" value="1"/>
</dbReference>
<evidence type="ECO:0000256" key="2">
    <source>
        <dbReference type="ARBA" id="ARBA00022490"/>
    </source>
</evidence>
<reference evidence="6" key="1">
    <citation type="submission" date="2024-07" db="EMBL/GenBank/DDBJ databases">
        <title>Complete genome sequence of Prevotella sp. YM-2024 GTC17253.</title>
        <authorList>
            <person name="Hayashi M."/>
            <person name="Muto Y."/>
            <person name="Tanaka K."/>
            <person name="Niwa H."/>
        </authorList>
    </citation>
    <scope>NUCLEOTIDE SEQUENCE</scope>
    <source>
        <strain evidence="6">GTC17253</strain>
    </source>
</reference>
<dbReference type="EMBL" id="AP035785">
    <property type="protein sequence ID" value="BFO72056.1"/>
    <property type="molecule type" value="Genomic_DNA"/>
</dbReference>
<proteinExistence type="predicted"/>
<feature type="domain" description="Hemerythrin-like" evidence="5">
    <location>
        <begin position="18"/>
        <end position="169"/>
    </location>
</feature>
<dbReference type="GO" id="GO:0046872">
    <property type="term" value="F:metal ion binding"/>
    <property type="evidence" value="ECO:0007669"/>
    <property type="project" value="UniProtKB-KW"/>
</dbReference>
<comment type="subcellular location">
    <subcellularLocation>
        <location evidence="1">Cytoplasm</location>
    </subcellularLocation>
</comment>
<evidence type="ECO:0000256" key="4">
    <source>
        <dbReference type="ARBA" id="ARBA00023004"/>
    </source>
</evidence>
<gene>
    <name evidence="6" type="ORF">GTC17253_20220</name>
</gene>
<evidence type="ECO:0000313" key="6">
    <source>
        <dbReference type="EMBL" id="BFO72056.1"/>
    </source>
</evidence>
<keyword evidence="2" id="KW-0963">Cytoplasm</keyword>
<protein>
    <recommendedName>
        <fullName evidence="5">Hemerythrin-like domain-containing protein</fullName>
    </recommendedName>
</protein>